<comment type="catalytic activity">
    <reaction evidence="11">
        <text>ATP + H2O = ADP + phosphate + H(+)</text>
        <dbReference type="Rhea" id="RHEA:13065"/>
        <dbReference type="ChEBI" id="CHEBI:15377"/>
        <dbReference type="ChEBI" id="CHEBI:15378"/>
        <dbReference type="ChEBI" id="CHEBI:30616"/>
        <dbReference type="ChEBI" id="CHEBI:43474"/>
        <dbReference type="ChEBI" id="CHEBI:456216"/>
        <dbReference type="EC" id="3.6.4.12"/>
    </reaction>
</comment>
<evidence type="ECO:0000256" key="7">
    <source>
        <dbReference type="ARBA" id="ARBA00023125"/>
    </source>
</evidence>
<dbReference type="Gene3D" id="3.40.50.300">
    <property type="entry name" value="P-loop containing nucleotide triphosphate hydrolases"/>
    <property type="match status" value="1"/>
</dbReference>
<dbReference type="PROSITE" id="PS50051">
    <property type="entry name" value="MCM_2"/>
    <property type="match status" value="1"/>
</dbReference>
<sequence length="762" mass="84116">MDMDDQEDRVVAPRARAGYKYQEMLQAVADRQRDTVEIDLGDFEQFYRDDREGLSTLASMLRNTLRYRDLVAQAVDRLMPPSSVELTHTDSVLDVVMTQRMERDAALRAAAAQTSGTEPQEPPPSAFPPILTRRYTVYMVAPSAGTPLAVRQVRATDIGRLLTVRGIVTRVTDVRPLLSVCAYACDACGAEVFQEIKARQYTPMSECPSDMCTRNQVRGRLFLQTRASRFLRYQEARIQEMPDQVPVGHIPRTLTLHLTEGMTRGCGPGDVVEVSGIFLPVPFTGFRALRAGLLADTFLEVQRIRRVKRPYGSEKEEGGDAGVMERVASLLRHVREGGPSAEMEVYDQLTRSIAPEIYGHEDVKRSLLLLLVGGVGKQVGGGQETKADGMRIRGDINVCLMGDPGVAKSQLLRFVCRVAPRGVYTTGKGSSGVGLTAAVTKDPVTDEMILEGGALVLADQGICCVDEFDKMDEGDRAGIHEVMEQQTCSISKAGITTTLNARTSILAAANPAFGRYNPRKSPEENIQLPAALLSRFDIMYLMLDIPDREVDEHLARHVTSVHATGKDYVGVDVLRAFIGEARSMRPTIPKEVGDYLVGVYVERRGKDDRAKRSSDSRDRENGGRHKDEGVYTTPRTLLALTRLAQARARLGLRSQVRLSDVSEAIRLMDASRSSLLIGRGGDREMGGAGQEGVSGRIYHVILGMRQDAMTGQAEVNDLSYTDVLVRVQGRGWTEDELLQCLTEYEEINVLMLNASRTRISFL</sequence>
<keyword evidence="6 10" id="KW-0067">ATP-binding</keyword>
<dbReference type="GO" id="GO:0005656">
    <property type="term" value="C:nuclear pre-replicative complex"/>
    <property type="evidence" value="ECO:0007669"/>
    <property type="project" value="UniProtKB-ARBA"/>
</dbReference>
<comment type="subcellular location">
    <subcellularLocation>
        <location evidence="1 11">Nucleus</location>
    </subcellularLocation>
</comment>
<evidence type="ECO:0000256" key="10">
    <source>
        <dbReference type="RuleBase" id="RU004070"/>
    </source>
</evidence>
<dbReference type="Gene3D" id="2.20.28.10">
    <property type="match status" value="1"/>
</dbReference>
<evidence type="ECO:0000256" key="2">
    <source>
        <dbReference type="ARBA" id="ARBA00022705"/>
    </source>
</evidence>
<accession>A0A4P9Y3X7</accession>
<keyword evidence="7 10" id="KW-0238">DNA-binding</keyword>
<reference evidence="15" key="1">
    <citation type="journal article" date="2018" name="Nat. Microbiol.">
        <title>Leveraging single-cell genomics to expand the fungal tree of life.</title>
        <authorList>
            <person name="Ahrendt S.R."/>
            <person name="Quandt C.A."/>
            <person name="Ciobanu D."/>
            <person name="Clum A."/>
            <person name="Salamov A."/>
            <person name="Andreopoulos B."/>
            <person name="Cheng J.F."/>
            <person name="Woyke T."/>
            <person name="Pelin A."/>
            <person name="Henrissat B."/>
            <person name="Reynolds N.K."/>
            <person name="Benny G.L."/>
            <person name="Smith M.E."/>
            <person name="James T.Y."/>
            <person name="Grigoriev I.V."/>
        </authorList>
    </citation>
    <scope>NUCLEOTIDE SEQUENCE [LARGE SCALE GENOMIC DNA]</scope>
</reference>
<dbReference type="GO" id="GO:0005524">
    <property type="term" value="F:ATP binding"/>
    <property type="evidence" value="ECO:0007669"/>
    <property type="project" value="UniProtKB-KW"/>
</dbReference>
<dbReference type="PANTHER" id="PTHR11630:SF26">
    <property type="entry name" value="DNA REPLICATION LICENSING FACTOR MCM7"/>
    <property type="match status" value="1"/>
</dbReference>
<dbReference type="Pfam" id="PF17855">
    <property type="entry name" value="MCM_lid"/>
    <property type="match status" value="1"/>
</dbReference>
<dbReference type="GO" id="GO:0003697">
    <property type="term" value="F:single-stranded DNA binding"/>
    <property type="evidence" value="ECO:0007669"/>
    <property type="project" value="TreeGrafter"/>
</dbReference>
<keyword evidence="3 10" id="KW-0547">Nucleotide-binding</keyword>
<evidence type="ECO:0000256" key="1">
    <source>
        <dbReference type="ARBA" id="ARBA00004123"/>
    </source>
</evidence>
<keyword evidence="4 11" id="KW-0378">Hydrolase</keyword>
<dbReference type="InterPro" id="IPR018525">
    <property type="entry name" value="MCM_CS"/>
</dbReference>
<comment type="function">
    <text evidence="11">Acts as component of the MCM2-7 complex (MCM complex) which is the replicative helicase essential for 'once per cell cycle' DNA replication initiation and elongation in eukaryotic cells. The active ATPase sites in the MCM2-7 ring are formed through the interaction surfaces of two neighboring subunits such that a critical structure of a conserved arginine finger motif is provided in trans relative to the ATP-binding site of the Walker A box of the adjacent subunit. The six ATPase active sites, however, are likely to contribute differentially to the complex helicase activity.</text>
</comment>
<keyword evidence="9 11" id="KW-0131">Cell cycle</keyword>
<dbReference type="GO" id="GO:0006271">
    <property type="term" value="P:DNA strand elongation involved in DNA replication"/>
    <property type="evidence" value="ECO:0007669"/>
    <property type="project" value="TreeGrafter"/>
</dbReference>
<dbReference type="InterPro" id="IPR001208">
    <property type="entry name" value="MCM_dom"/>
</dbReference>
<dbReference type="Pfam" id="PF17207">
    <property type="entry name" value="MCM_OB"/>
    <property type="match status" value="1"/>
</dbReference>
<dbReference type="GO" id="GO:0016887">
    <property type="term" value="F:ATP hydrolysis activity"/>
    <property type="evidence" value="ECO:0007669"/>
    <property type="project" value="RHEA"/>
</dbReference>
<evidence type="ECO:0000313" key="15">
    <source>
        <dbReference type="Proteomes" id="UP000267251"/>
    </source>
</evidence>
<protein>
    <recommendedName>
        <fullName evidence="11">DNA replication licensing factor MCM7</fullName>
        <ecNumber evidence="11">3.6.4.12</ecNumber>
    </recommendedName>
</protein>
<dbReference type="InterPro" id="IPR008050">
    <property type="entry name" value="MCM7"/>
</dbReference>
<dbReference type="SUPFAM" id="SSF52540">
    <property type="entry name" value="P-loop containing nucleoside triphosphate hydrolases"/>
    <property type="match status" value="1"/>
</dbReference>
<evidence type="ECO:0000256" key="9">
    <source>
        <dbReference type="ARBA" id="ARBA00023306"/>
    </source>
</evidence>
<organism evidence="14 15">
    <name type="scientific">Piptocephalis cylindrospora</name>
    <dbReference type="NCBI Taxonomy" id="1907219"/>
    <lineage>
        <taxon>Eukaryota</taxon>
        <taxon>Fungi</taxon>
        <taxon>Fungi incertae sedis</taxon>
        <taxon>Zoopagomycota</taxon>
        <taxon>Zoopagomycotina</taxon>
        <taxon>Zoopagomycetes</taxon>
        <taxon>Zoopagales</taxon>
        <taxon>Piptocephalidaceae</taxon>
        <taxon>Piptocephalis</taxon>
    </lineage>
</organism>
<keyword evidence="15" id="KW-1185">Reference proteome</keyword>
<gene>
    <name evidence="11" type="primary">MCM7</name>
    <name evidence="14" type="ORF">BJ684DRAFT_9914</name>
</gene>
<evidence type="ECO:0000256" key="8">
    <source>
        <dbReference type="ARBA" id="ARBA00023242"/>
    </source>
</evidence>
<dbReference type="GO" id="GO:0006270">
    <property type="term" value="P:DNA replication initiation"/>
    <property type="evidence" value="ECO:0007669"/>
    <property type="project" value="InterPro"/>
</dbReference>
<dbReference type="InterPro" id="IPR027417">
    <property type="entry name" value="P-loop_NTPase"/>
</dbReference>
<dbReference type="Gene3D" id="2.40.50.140">
    <property type="entry name" value="Nucleic acid-binding proteins"/>
    <property type="match status" value="1"/>
</dbReference>
<dbReference type="GO" id="GO:0017116">
    <property type="term" value="F:single-stranded DNA helicase activity"/>
    <property type="evidence" value="ECO:0007669"/>
    <property type="project" value="TreeGrafter"/>
</dbReference>
<dbReference type="EC" id="3.6.4.12" evidence="11"/>
<dbReference type="InterPro" id="IPR031327">
    <property type="entry name" value="MCM"/>
</dbReference>
<evidence type="ECO:0000256" key="6">
    <source>
        <dbReference type="ARBA" id="ARBA00022840"/>
    </source>
</evidence>
<dbReference type="GO" id="GO:0042555">
    <property type="term" value="C:MCM complex"/>
    <property type="evidence" value="ECO:0007669"/>
    <property type="project" value="InterPro"/>
</dbReference>
<dbReference type="AlphaFoldDB" id="A0A4P9Y3X7"/>
<dbReference type="FunFam" id="2.20.28.10:FF:000004">
    <property type="entry name" value="DNA replication licensing factor MCM7"/>
    <property type="match status" value="1"/>
</dbReference>
<dbReference type="EMBL" id="KZ987998">
    <property type="protein sequence ID" value="RKP13533.1"/>
    <property type="molecule type" value="Genomic_DNA"/>
</dbReference>
<keyword evidence="2 11" id="KW-0235">DNA replication</keyword>
<evidence type="ECO:0000256" key="11">
    <source>
        <dbReference type="RuleBase" id="RU365012"/>
    </source>
</evidence>
<dbReference type="Proteomes" id="UP000267251">
    <property type="component" value="Unassembled WGS sequence"/>
</dbReference>
<dbReference type="PRINTS" id="PR01657">
    <property type="entry name" value="MCMFAMILY"/>
</dbReference>
<feature type="region of interest" description="Disordered" evidence="12">
    <location>
        <begin position="107"/>
        <end position="128"/>
    </location>
</feature>
<evidence type="ECO:0000259" key="13">
    <source>
        <dbReference type="PROSITE" id="PS50051"/>
    </source>
</evidence>
<dbReference type="Pfam" id="PF24901">
    <property type="entry name" value="WHD_MCM7"/>
    <property type="match status" value="1"/>
</dbReference>
<dbReference type="PROSITE" id="PS00847">
    <property type="entry name" value="MCM_1"/>
    <property type="match status" value="1"/>
</dbReference>
<dbReference type="InterPro" id="IPR012340">
    <property type="entry name" value="NA-bd_OB-fold"/>
</dbReference>
<dbReference type="SMART" id="SM00382">
    <property type="entry name" value="AAA"/>
    <property type="match status" value="1"/>
</dbReference>
<dbReference type="InterPro" id="IPR003593">
    <property type="entry name" value="AAA+_ATPase"/>
</dbReference>
<dbReference type="InterPro" id="IPR041562">
    <property type="entry name" value="MCM_lid"/>
</dbReference>
<evidence type="ECO:0000256" key="4">
    <source>
        <dbReference type="ARBA" id="ARBA00022801"/>
    </source>
</evidence>
<keyword evidence="5 11" id="KW-0347">Helicase</keyword>
<dbReference type="GO" id="GO:0006279">
    <property type="term" value="P:premeiotic DNA replication"/>
    <property type="evidence" value="ECO:0007669"/>
    <property type="project" value="UniProtKB-ARBA"/>
</dbReference>
<dbReference type="GO" id="GO:0043596">
    <property type="term" value="C:nuclear replication fork"/>
    <property type="evidence" value="ECO:0007669"/>
    <property type="project" value="UniProtKB-ARBA"/>
</dbReference>
<dbReference type="OrthoDB" id="3207464at2759"/>
<feature type="domain" description="MCM C-terminal AAA(+) ATPase" evidence="13">
    <location>
        <begin position="345"/>
        <end position="558"/>
    </location>
</feature>
<dbReference type="GO" id="GO:0031261">
    <property type="term" value="C:DNA replication preinitiation complex"/>
    <property type="evidence" value="ECO:0007669"/>
    <property type="project" value="UniProtKB-ARBA"/>
</dbReference>
<dbReference type="PANTHER" id="PTHR11630">
    <property type="entry name" value="DNA REPLICATION LICENSING FACTOR MCM FAMILY MEMBER"/>
    <property type="match status" value="1"/>
</dbReference>
<keyword evidence="8 11" id="KW-0539">Nucleus</keyword>
<dbReference type="InterPro" id="IPR033762">
    <property type="entry name" value="MCM_OB"/>
</dbReference>
<dbReference type="GO" id="GO:0000727">
    <property type="term" value="P:double-strand break repair via break-induced replication"/>
    <property type="evidence" value="ECO:0007669"/>
    <property type="project" value="TreeGrafter"/>
</dbReference>
<dbReference type="Pfam" id="PF00493">
    <property type="entry name" value="MCM"/>
    <property type="match status" value="1"/>
</dbReference>
<comment type="similarity">
    <text evidence="10">Belongs to the MCM family.</text>
</comment>
<evidence type="ECO:0000256" key="3">
    <source>
        <dbReference type="ARBA" id="ARBA00022741"/>
    </source>
</evidence>
<proteinExistence type="inferred from homology"/>
<feature type="region of interest" description="Disordered" evidence="12">
    <location>
        <begin position="607"/>
        <end position="629"/>
    </location>
</feature>
<dbReference type="FunFam" id="3.40.50.300:FF:000826">
    <property type="entry name" value="Replicative DNA helicase Mcm"/>
    <property type="match status" value="1"/>
</dbReference>
<name>A0A4P9Y3X7_9FUNG</name>
<dbReference type="SUPFAM" id="SSF50249">
    <property type="entry name" value="Nucleic acid-binding proteins"/>
    <property type="match status" value="1"/>
</dbReference>
<evidence type="ECO:0000256" key="12">
    <source>
        <dbReference type="SAM" id="MobiDB-lite"/>
    </source>
</evidence>
<dbReference type="SMART" id="SM00350">
    <property type="entry name" value="MCM"/>
    <property type="match status" value="1"/>
</dbReference>
<evidence type="ECO:0000256" key="5">
    <source>
        <dbReference type="ARBA" id="ARBA00022806"/>
    </source>
</evidence>
<dbReference type="PRINTS" id="PR01663">
    <property type="entry name" value="MCMPROTEIN7"/>
</dbReference>
<evidence type="ECO:0000313" key="14">
    <source>
        <dbReference type="EMBL" id="RKP13533.1"/>
    </source>
</evidence>